<feature type="region of interest" description="SAW" evidence="3">
    <location>
        <begin position="704"/>
        <end position="775"/>
    </location>
</feature>
<dbReference type="AlphaFoldDB" id="A0A8J5IDD5"/>
<protein>
    <recommendedName>
        <fullName evidence="7">Scarecrow-like protein 6</fullName>
    </recommendedName>
</protein>
<feature type="short sequence motif" description="VHIID" evidence="3">
    <location>
        <begin position="523"/>
        <end position="527"/>
    </location>
</feature>
<accession>A0A8J5IDD5</accession>
<proteinExistence type="inferred from homology"/>
<dbReference type="PROSITE" id="PS50985">
    <property type="entry name" value="GRAS"/>
    <property type="match status" value="1"/>
</dbReference>
<comment type="caution">
    <text evidence="5">The sequence shown here is derived from an EMBL/GenBank/DDBJ whole genome shotgun (WGS) entry which is preliminary data.</text>
</comment>
<keyword evidence="6" id="KW-1185">Reference proteome</keyword>
<evidence type="ECO:0000256" key="3">
    <source>
        <dbReference type="PROSITE-ProRule" id="PRU01191"/>
    </source>
</evidence>
<dbReference type="PANTHER" id="PTHR31636">
    <property type="entry name" value="OSJNBA0084A10.13 PROTEIN-RELATED"/>
    <property type="match status" value="1"/>
</dbReference>
<evidence type="ECO:0000313" key="6">
    <source>
        <dbReference type="Proteomes" id="UP000734854"/>
    </source>
</evidence>
<feature type="compositionally biased region" description="Basic and acidic residues" evidence="4">
    <location>
        <begin position="100"/>
        <end position="119"/>
    </location>
</feature>
<feature type="region of interest" description="Disordered" evidence="4">
    <location>
        <begin position="100"/>
        <end position="181"/>
    </location>
</feature>
<sequence>MESSNLFNSFTLSLALPTSLRNHGSGGRGEGSGGCVKLAEIEVGCLLGGQEAAACGAVRDHQMRVRTPFVVPQNGVSLQVLEGEEGLLWCASSATAAKRKGGEKEKVLLEPRSVLESRRSPSPPSSSASTLSSSLVVAGRSASSDGSATAATPSVVAPEGAQGDEGTTELPPVPASLAGGEGCSLGSADDLEDLFYEPAASIAQDQNFLGWIIGEADNTSGVGNFDPLCAFEGASVPLEPINLPPLASPATSPSGSERKGATLRCGIASPNPCPSPSANILPLLLPPLPAELHLQDEKNLLPNPDLALSQQHQAQPHHLSSFFLPFHQQSTTYHGGQPLQHLAPPTRKRPAVDPFPISCVSELLCQSLPRQMGFRQPLYPTGFQLQPPSIKPKLASGDEPSVATATPVQQQQQSLFDQLFEVAELIEAGYAFSARGILARLNHQLPSPLGKPLLRSAFYFKEAFHLLASNSPRSLPPPVSTPLDAMLKFATYKTFSDVSPIVQFTSLTCVQALLEALEGSSCIHIIDFDIGIGVQWSALMQELAQQCSSPVAASCLKITAFTSPCSHHPLELHLIHQNLLQFARSLGLTFEFTVLGIDPFDPSLLLRMCSPSNETVAVNLPVGSSMCLPILDLLHSVKQLSPKILVSIDYGFDRIDLPYGHHILSAIQSSIALLDSIDAVGTNPDATNKIERFLVRPRIENAVFRHQHLSSKTVSWKSLFTSAGFVPVQFSNITETQAECLLKRLLVQGFSVDRSQTSFSLCWQRGELASVSAWKC</sequence>
<feature type="region of interest" description="Leucine repeat I (LRI)" evidence="3">
    <location>
        <begin position="413"/>
        <end position="473"/>
    </location>
</feature>
<evidence type="ECO:0008006" key="7">
    <source>
        <dbReference type="Google" id="ProtNLM"/>
    </source>
</evidence>
<feature type="region of interest" description="Leucine repeat II (LRII)" evidence="3">
    <location>
        <begin position="574"/>
        <end position="606"/>
    </location>
</feature>
<name>A0A8J5IDD5_ZINOF</name>
<comment type="caution">
    <text evidence="3">Lacks conserved residue(s) required for the propagation of feature annotation.</text>
</comment>
<dbReference type="Proteomes" id="UP000734854">
    <property type="component" value="Unassembled WGS sequence"/>
</dbReference>
<keyword evidence="2" id="KW-0804">Transcription</keyword>
<comment type="similarity">
    <text evidence="3">Belongs to the GRAS family.</text>
</comment>
<gene>
    <name evidence="5" type="ORF">ZIOFF_005922</name>
</gene>
<dbReference type="InterPro" id="IPR005202">
    <property type="entry name" value="TF_GRAS"/>
</dbReference>
<dbReference type="EMBL" id="JACMSC010000002">
    <property type="protein sequence ID" value="KAG6532084.1"/>
    <property type="molecule type" value="Genomic_DNA"/>
</dbReference>
<organism evidence="5 6">
    <name type="scientific">Zingiber officinale</name>
    <name type="common">Ginger</name>
    <name type="synonym">Amomum zingiber</name>
    <dbReference type="NCBI Taxonomy" id="94328"/>
    <lineage>
        <taxon>Eukaryota</taxon>
        <taxon>Viridiplantae</taxon>
        <taxon>Streptophyta</taxon>
        <taxon>Embryophyta</taxon>
        <taxon>Tracheophyta</taxon>
        <taxon>Spermatophyta</taxon>
        <taxon>Magnoliopsida</taxon>
        <taxon>Liliopsida</taxon>
        <taxon>Zingiberales</taxon>
        <taxon>Zingiberaceae</taxon>
        <taxon>Zingiber</taxon>
    </lineage>
</organism>
<dbReference type="Pfam" id="PF03514">
    <property type="entry name" value="GRAS"/>
    <property type="match status" value="1"/>
</dbReference>
<evidence type="ECO:0000313" key="5">
    <source>
        <dbReference type="EMBL" id="KAG6532084.1"/>
    </source>
</evidence>
<evidence type="ECO:0000256" key="2">
    <source>
        <dbReference type="ARBA" id="ARBA00023163"/>
    </source>
</evidence>
<keyword evidence="1" id="KW-0805">Transcription regulation</keyword>
<feature type="compositionally biased region" description="Low complexity" evidence="4">
    <location>
        <begin position="125"/>
        <end position="154"/>
    </location>
</feature>
<evidence type="ECO:0000256" key="4">
    <source>
        <dbReference type="SAM" id="MobiDB-lite"/>
    </source>
</evidence>
<reference evidence="5 6" key="1">
    <citation type="submission" date="2020-08" db="EMBL/GenBank/DDBJ databases">
        <title>Plant Genome Project.</title>
        <authorList>
            <person name="Zhang R.-G."/>
        </authorList>
    </citation>
    <scope>NUCLEOTIDE SEQUENCE [LARGE SCALE GENOMIC DNA]</scope>
    <source>
        <tissue evidence="5">Rhizome</tissue>
    </source>
</reference>
<evidence type="ECO:0000256" key="1">
    <source>
        <dbReference type="ARBA" id="ARBA00023015"/>
    </source>
</evidence>